<sequence length="868" mass="97628">MVKHWIPSRRKATEEASSSSPMGATRVGIRASRMTKFGGNLLASLHQRIVKRPTPQAITAAQPPNEAPLAPVSVSTTSSLPPSTWGMKQPTAPKPPPGSDDEESDESEDGQGGVEGGEGQDVAKKPEKKKKSKRTSLGFNRWVPKLLNPVEKHRDKVHRKKKKHLRALPQGPPVIFTNSKTPYIVLLARILGFLDPLEPARVTAYVNKSTAAGVRAFYDLYCPPPRPRRYLVNRLLENRQSVFAAKLMELLPIHDRVRASASCFSFYEACNALPLEFENARTVQRFLVGFGFPQTSRIHKRFGKTPALLFNEADAVDVANVIQLLERGSDGENDDPDDDSDCFAAVKQISLRKVTGLSAGNGKYFEQLLQTLFMDHVNSRLQTLELIDLSLEDLQFKHLARLWRDAHFPALRRLSLANNAFSSRYMRDWTWSFENERFLEIEAVDVSNAEMTNHDLQRLIACLPTTPALRSLTISHNLCSFATIHKLRKMFESKALSALRELHCVAITVDEVAIGHLLEVFQAKPLCCPHLEVVDVSGNPLSNSKAANQLARVFTANNRFSSGWPELTHLNLSSMRLGDDGFRTFATAILQNHPTNIQHLDISDNGVRSSIDVFVRALSAGKLLHLRSLAIADNDLGALEFEALSSTLATDCCPRLQELDLSANFARGEGIARFCPFLLSPPAKQLWALDLSSNEIPHRGLLRLNETLARGNCKELHELNLSRNAELKAIASFLDLIRGEGLPSLTVLQVGYAQTRAEGHALVQDTLRRRSVQELRRLKQLRFEERLTAIQLENDVKAERDQLRCRRQSQRLREVYDHLENEADRALRRRKQLKKSSQLHIRQEIMRQKQQRTHARLSRQLDLDVHAA</sequence>
<evidence type="ECO:0000313" key="18">
    <source>
        <dbReference type="Proteomes" id="UP000440732"/>
    </source>
</evidence>
<evidence type="ECO:0000313" key="15">
    <source>
        <dbReference type="Proteomes" id="UP000433483"/>
    </source>
</evidence>
<dbReference type="AlphaFoldDB" id="A0A6A3XBL4"/>
<feature type="compositionally biased region" description="Basic residues" evidence="5">
    <location>
        <begin position="1"/>
        <end position="10"/>
    </location>
</feature>
<evidence type="ECO:0000313" key="19">
    <source>
        <dbReference type="Proteomes" id="UP000441208"/>
    </source>
</evidence>
<dbReference type="EMBL" id="QXFW01001253">
    <property type="protein sequence ID" value="KAE8993812.1"/>
    <property type="molecule type" value="Genomic_DNA"/>
</dbReference>
<dbReference type="PANTHER" id="PTHR24113:SF12">
    <property type="entry name" value="RAN GTPASE-ACTIVATING PROTEIN 1"/>
    <property type="match status" value="1"/>
</dbReference>
<dbReference type="EMBL" id="QXGA01001288">
    <property type="protein sequence ID" value="KAE9123300.1"/>
    <property type="molecule type" value="Genomic_DNA"/>
</dbReference>
<keyword evidence="3" id="KW-0677">Repeat</keyword>
<dbReference type="EMBL" id="QXGB01001154">
    <property type="protein sequence ID" value="KAE9195972.1"/>
    <property type="molecule type" value="Genomic_DNA"/>
</dbReference>
<dbReference type="GO" id="GO:0048471">
    <property type="term" value="C:perinuclear region of cytoplasm"/>
    <property type="evidence" value="ECO:0007669"/>
    <property type="project" value="TreeGrafter"/>
</dbReference>
<evidence type="ECO:0000256" key="4">
    <source>
        <dbReference type="SAM" id="Coils"/>
    </source>
</evidence>
<feature type="compositionally biased region" description="Basic and acidic residues" evidence="5">
    <location>
        <begin position="859"/>
        <end position="868"/>
    </location>
</feature>
<evidence type="ECO:0000313" key="12">
    <source>
        <dbReference type="EMBL" id="KAE9294494.1"/>
    </source>
</evidence>
<evidence type="ECO:0000313" key="11">
    <source>
        <dbReference type="EMBL" id="KAE9210155.1"/>
    </source>
</evidence>
<feature type="compositionally biased region" description="Low complexity" evidence="5">
    <location>
        <begin position="58"/>
        <end position="84"/>
    </location>
</feature>
<dbReference type="Proteomes" id="UP000440732">
    <property type="component" value="Unassembled WGS sequence"/>
</dbReference>
<evidence type="ECO:0000313" key="21">
    <source>
        <dbReference type="Proteomes" id="UP000486351"/>
    </source>
</evidence>
<dbReference type="SUPFAM" id="SSF52047">
    <property type="entry name" value="RNI-like"/>
    <property type="match status" value="1"/>
</dbReference>
<dbReference type="Proteomes" id="UP000486351">
    <property type="component" value="Unassembled WGS sequence"/>
</dbReference>
<dbReference type="EMBL" id="QXGE01001308">
    <property type="protein sequence ID" value="KAE9294494.1"/>
    <property type="molecule type" value="Genomic_DNA"/>
</dbReference>
<dbReference type="GO" id="GO:0005829">
    <property type="term" value="C:cytosol"/>
    <property type="evidence" value="ECO:0007669"/>
    <property type="project" value="TreeGrafter"/>
</dbReference>
<evidence type="ECO:0000313" key="17">
    <source>
        <dbReference type="Proteomes" id="UP000440367"/>
    </source>
</evidence>
<evidence type="ECO:0000313" key="6">
    <source>
        <dbReference type="EMBL" id="KAE8927487.1"/>
    </source>
</evidence>
<dbReference type="EMBL" id="QXGD01001270">
    <property type="protein sequence ID" value="KAE9210155.1"/>
    <property type="molecule type" value="Genomic_DNA"/>
</dbReference>
<dbReference type="Proteomes" id="UP000460718">
    <property type="component" value="Unassembled WGS sequence"/>
</dbReference>
<dbReference type="Proteomes" id="UP000437068">
    <property type="component" value="Unassembled WGS sequence"/>
</dbReference>
<evidence type="ECO:0000313" key="8">
    <source>
        <dbReference type="EMBL" id="KAE9093470.1"/>
    </source>
</evidence>
<dbReference type="GO" id="GO:0005096">
    <property type="term" value="F:GTPase activator activity"/>
    <property type="evidence" value="ECO:0007669"/>
    <property type="project" value="UniProtKB-KW"/>
</dbReference>
<evidence type="ECO:0000313" key="9">
    <source>
        <dbReference type="EMBL" id="KAE9123300.1"/>
    </source>
</evidence>
<keyword evidence="4" id="KW-0175">Coiled coil</keyword>
<dbReference type="PANTHER" id="PTHR24113">
    <property type="entry name" value="RAN GTPASE-ACTIVATING PROTEIN 1"/>
    <property type="match status" value="1"/>
</dbReference>
<gene>
    <name evidence="12" type="ORF">PF001_g17755</name>
    <name evidence="11" type="ORF">PF002_g18895</name>
    <name evidence="10" type="ORF">PF005_g17060</name>
    <name evidence="9" type="ORF">PF006_g17452</name>
    <name evidence="8" type="ORF">PF007_g18117</name>
    <name evidence="13" type="ORF">PF008_g17664</name>
    <name evidence="6" type="ORF">PF009_g22346</name>
    <name evidence="7" type="ORF">PF011_g16985</name>
</gene>
<dbReference type="InterPro" id="IPR027038">
    <property type="entry name" value="RanGap"/>
</dbReference>
<evidence type="ECO:0000313" key="16">
    <source>
        <dbReference type="Proteomes" id="UP000437068"/>
    </source>
</evidence>
<evidence type="ECO:0000256" key="2">
    <source>
        <dbReference type="ARBA" id="ARBA00022614"/>
    </source>
</evidence>
<keyword evidence="15" id="KW-1185">Reference proteome</keyword>
<dbReference type="EMBL" id="QXFZ01001277">
    <property type="protein sequence ID" value="KAE9093470.1"/>
    <property type="molecule type" value="Genomic_DNA"/>
</dbReference>
<comment type="caution">
    <text evidence="10">The sequence shown here is derived from an EMBL/GenBank/DDBJ whole genome shotgun (WGS) entry which is preliminary data.</text>
</comment>
<dbReference type="Proteomes" id="UP000429523">
    <property type="component" value="Unassembled WGS sequence"/>
</dbReference>
<organism evidence="10 15">
    <name type="scientific">Phytophthora fragariae</name>
    <dbReference type="NCBI Taxonomy" id="53985"/>
    <lineage>
        <taxon>Eukaryota</taxon>
        <taxon>Sar</taxon>
        <taxon>Stramenopiles</taxon>
        <taxon>Oomycota</taxon>
        <taxon>Peronosporomycetes</taxon>
        <taxon>Peronosporales</taxon>
        <taxon>Peronosporaceae</taxon>
        <taxon>Phytophthora</taxon>
    </lineage>
</organism>
<evidence type="ECO:0000313" key="13">
    <source>
        <dbReference type="EMBL" id="KAE9322110.1"/>
    </source>
</evidence>
<keyword evidence="1" id="KW-0343">GTPase activation</keyword>
<dbReference type="Proteomes" id="UP000433483">
    <property type="component" value="Unassembled WGS sequence"/>
</dbReference>
<evidence type="ECO:0000313" key="14">
    <source>
        <dbReference type="Proteomes" id="UP000429523"/>
    </source>
</evidence>
<reference evidence="14 15" key="1">
    <citation type="submission" date="2018-08" db="EMBL/GenBank/DDBJ databases">
        <title>Genomic investigation of the strawberry pathogen Phytophthora fragariae indicates pathogenicity is determined by transcriptional variation in three key races.</title>
        <authorList>
            <person name="Adams T.M."/>
            <person name="Armitage A.D."/>
            <person name="Sobczyk M.K."/>
            <person name="Bates H.J."/>
            <person name="Dunwell J.M."/>
            <person name="Nellist C.F."/>
            <person name="Harrison R.J."/>
        </authorList>
    </citation>
    <scope>NUCLEOTIDE SEQUENCE [LARGE SCALE GENOMIC DNA]</scope>
    <source>
        <strain evidence="12 16">A4</strain>
        <strain evidence="11 17">BC-1</strain>
        <strain evidence="10 15">NOV-27</strain>
        <strain evidence="9 18">NOV-5</strain>
        <strain evidence="8 19">NOV-71</strain>
        <strain evidence="13 21">NOV-77</strain>
        <strain evidence="6 14">NOV-9</strain>
        <strain evidence="7 20">SCRP245</strain>
    </source>
</reference>
<dbReference type="GO" id="GO:0031267">
    <property type="term" value="F:small GTPase binding"/>
    <property type="evidence" value="ECO:0007669"/>
    <property type="project" value="TreeGrafter"/>
</dbReference>
<feature type="region of interest" description="Disordered" evidence="5">
    <location>
        <begin position="58"/>
        <end position="136"/>
    </location>
</feature>
<dbReference type="InterPro" id="IPR032675">
    <property type="entry name" value="LRR_dom_sf"/>
</dbReference>
<dbReference type="OrthoDB" id="120976at2759"/>
<dbReference type="GO" id="GO:0006913">
    <property type="term" value="P:nucleocytoplasmic transport"/>
    <property type="evidence" value="ECO:0007669"/>
    <property type="project" value="TreeGrafter"/>
</dbReference>
<name>A0A6A3XBL4_9STRA</name>
<dbReference type="GO" id="GO:0005634">
    <property type="term" value="C:nucleus"/>
    <property type="evidence" value="ECO:0007669"/>
    <property type="project" value="TreeGrafter"/>
</dbReference>
<proteinExistence type="predicted"/>
<dbReference type="Proteomes" id="UP000441208">
    <property type="component" value="Unassembled WGS sequence"/>
</dbReference>
<evidence type="ECO:0000256" key="5">
    <source>
        <dbReference type="SAM" id="MobiDB-lite"/>
    </source>
</evidence>
<keyword evidence="2" id="KW-0433">Leucine-rich repeat</keyword>
<feature type="region of interest" description="Disordered" evidence="5">
    <location>
        <begin position="1"/>
        <end position="31"/>
    </location>
</feature>
<feature type="compositionally biased region" description="Acidic residues" evidence="5">
    <location>
        <begin position="99"/>
        <end position="109"/>
    </location>
</feature>
<dbReference type="EMBL" id="QXGF01001837">
    <property type="protein sequence ID" value="KAE8927487.1"/>
    <property type="molecule type" value="Genomic_DNA"/>
</dbReference>
<evidence type="ECO:0000256" key="3">
    <source>
        <dbReference type="ARBA" id="ARBA00022737"/>
    </source>
</evidence>
<dbReference type="EMBL" id="QXFY01001290">
    <property type="protein sequence ID" value="KAE9322110.1"/>
    <property type="molecule type" value="Genomic_DNA"/>
</dbReference>
<feature type="compositionally biased region" description="Gly residues" evidence="5">
    <location>
        <begin position="110"/>
        <end position="119"/>
    </location>
</feature>
<evidence type="ECO:0000313" key="10">
    <source>
        <dbReference type="EMBL" id="KAE9195972.1"/>
    </source>
</evidence>
<dbReference type="Gene3D" id="3.80.10.10">
    <property type="entry name" value="Ribonuclease Inhibitor"/>
    <property type="match status" value="2"/>
</dbReference>
<feature type="region of interest" description="Disordered" evidence="5">
    <location>
        <begin position="846"/>
        <end position="868"/>
    </location>
</feature>
<evidence type="ECO:0000313" key="20">
    <source>
        <dbReference type="Proteomes" id="UP000460718"/>
    </source>
</evidence>
<protein>
    <submittedName>
        <fullName evidence="10">Uncharacterized protein</fullName>
    </submittedName>
</protein>
<feature type="coiled-coil region" evidence="4">
    <location>
        <begin position="809"/>
        <end position="836"/>
    </location>
</feature>
<dbReference type="SMART" id="SM00368">
    <property type="entry name" value="LRR_RI"/>
    <property type="match status" value="6"/>
</dbReference>
<accession>A0A6A3XBL4</accession>
<dbReference type="Proteomes" id="UP000440367">
    <property type="component" value="Unassembled WGS sequence"/>
</dbReference>
<evidence type="ECO:0000256" key="1">
    <source>
        <dbReference type="ARBA" id="ARBA00022468"/>
    </source>
</evidence>
<evidence type="ECO:0000313" key="7">
    <source>
        <dbReference type="EMBL" id="KAE8993812.1"/>
    </source>
</evidence>